<dbReference type="Gene3D" id="1.10.10.60">
    <property type="entry name" value="Homeodomain-like"/>
    <property type="match status" value="1"/>
</dbReference>
<organism evidence="6 7">
    <name type="scientific">Achromobacter denitrificans</name>
    <name type="common">Alcaligenes denitrificans</name>
    <dbReference type="NCBI Taxonomy" id="32002"/>
    <lineage>
        <taxon>Bacteria</taxon>
        <taxon>Pseudomonadati</taxon>
        <taxon>Pseudomonadota</taxon>
        <taxon>Betaproteobacteria</taxon>
        <taxon>Burkholderiales</taxon>
        <taxon>Alcaligenaceae</taxon>
        <taxon>Achromobacter</taxon>
    </lineage>
</organism>
<dbReference type="PROSITE" id="PS50977">
    <property type="entry name" value="HTH_TETR_2"/>
    <property type="match status" value="1"/>
</dbReference>
<accession>A0A6N0JEE0</accession>
<reference evidence="6 7" key="1">
    <citation type="submission" date="2020-05" db="EMBL/GenBank/DDBJ databases">
        <title>FDA dAtabase for Regulatory Grade micrObial Sequences (FDA-ARGOS): Supporting development and validation of Infectious Disease Dx tests.</title>
        <authorList>
            <person name="Sproer C."/>
            <person name="Gronow S."/>
            <person name="Severitt S."/>
            <person name="Schroder I."/>
            <person name="Tallon L."/>
            <person name="Sadzewicz L."/>
            <person name="Zhao X."/>
            <person name="Vavikolanu K."/>
            <person name="Mehta A."/>
            <person name="Aluvathingal J."/>
            <person name="Nadendla S."/>
            <person name="Myers T."/>
            <person name="Yan Y."/>
            <person name="Sichtig H."/>
        </authorList>
    </citation>
    <scope>NUCLEOTIDE SEQUENCE [LARGE SCALE GENOMIC DNA]</scope>
    <source>
        <strain evidence="6 7">FDAARGOS_787</strain>
    </source>
</reference>
<dbReference type="InterPro" id="IPR050109">
    <property type="entry name" value="HTH-type_TetR-like_transc_reg"/>
</dbReference>
<dbReference type="PRINTS" id="PR00455">
    <property type="entry name" value="HTHTETR"/>
</dbReference>
<dbReference type="InterPro" id="IPR041490">
    <property type="entry name" value="KstR2_TetR_C"/>
</dbReference>
<evidence type="ECO:0000313" key="6">
    <source>
        <dbReference type="EMBL" id="QKQ45250.1"/>
    </source>
</evidence>
<feature type="DNA-binding region" description="H-T-H motif" evidence="4">
    <location>
        <begin position="67"/>
        <end position="86"/>
    </location>
</feature>
<dbReference type="InterPro" id="IPR001647">
    <property type="entry name" value="HTH_TetR"/>
</dbReference>
<dbReference type="SUPFAM" id="SSF48498">
    <property type="entry name" value="Tetracyclin repressor-like, C-terminal domain"/>
    <property type="match status" value="1"/>
</dbReference>
<dbReference type="InterPro" id="IPR036271">
    <property type="entry name" value="Tet_transcr_reg_TetR-rel_C_sf"/>
</dbReference>
<keyword evidence="3" id="KW-0804">Transcription</keyword>
<dbReference type="AlphaFoldDB" id="A0A6N0JEE0"/>
<evidence type="ECO:0000256" key="4">
    <source>
        <dbReference type="PROSITE-ProRule" id="PRU00335"/>
    </source>
</evidence>
<dbReference type="PANTHER" id="PTHR30055:SF234">
    <property type="entry name" value="HTH-TYPE TRANSCRIPTIONAL REGULATOR BETI"/>
    <property type="match status" value="1"/>
</dbReference>
<keyword evidence="1" id="KW-0805">Transcription regulation</keyword>
<evidence type="ECO:0000259" key="5">
    <source>
        <dbReference type="PROSITE" id="PS50977"/>
    </source>
</evidence>
<dbReference type="GO" id="GO:0003700">
    <property type="term" value="F:DNA-binding transcription factor activity"/>
    <property type="evidence" value="ECO:0007669"/>
    <property type="project" value="TreeGrafter"/>
</dbReference>
<proteinExistence type="predicted"/>
<dbReference type="Pfam" id="PF17932">
    <property type="entry name" value="TetR_C_24"/>
    <property type="match status" value="1"/>
</dbReference>
<gene>
    <name evidence="6" type="ORF">FOC81_00380</name>
</gene>
<name>A0A6N0JEE0_ACHDE</name>
<evidence type="ECO:0000313" key="7">
    <source>
        <dbReference type="Proteomes" id="UP000509782"/>
    </source>
</evidence>
<dbReference type="Gene3D" id="1.10.357.10">
    <property type="entry name" value="Tetracycline Repressor, domain 2"/>
    <property type="match status" value="1"/>
</dbReference>
<protein>
    <submittedName>
        <fullName evidence="6">TetR/AcrR family transcriptional regulator</fullName>
    </submittedName>
</protein>
<dbReference type="GO" id="GO:0000976">
    <property type="term" value="F:transcription cis-regulatory region binding"/>
    <property type="evidence" value="ECO:0007669"/>
    <property type="project" value="TreeGrafter"/>
</dbReference>
<dbReference type="Pfam" id="PF00440">
    <property type="entry name" value="TetR_N"/>
    <property type="match status" value="1"/>
</dbReference>
<dbReference type="InterPro" id="IPR009057">
    <property type="entry name" value="Homeodomain-like_sf"/>
</dbReference>
<evidence type="ECO:0000256" key="3">
    <source>
        <dbReference type="ARBA" id="ARBA00023163"/>
    </source>
</evidence>
<evidence type="ECO:0000256" key="2">
    <source>
        <dbReference type="ARBA" id="ARBA00023125"/>
    </source>
</evidence>
<feature type="domain" description="HTH tetR-type" evidence="5">
    <location>
        <begin position="44"/>
        <end position="104"/>
    </location>
</feature>
<dbReference type="EMBL" id="CP054569">
    <property type="protein sequence ID" value="QKQ45250.1"/>
    <property type="molecule type" value="Genomic_DNA"/>
</dbReference>
<keyword evidence="2 4" id="KW-0238">DNA-binding</keyword>
<dbReference type="SUPFAM" id="SSF46689">
    <property type="entry name" value="Homeodomain-like"/>
    <property type="match status" value="1"/>
</dbReference>
<dbReference type="PANTHER" id="PTHR30055">
    <property type="entry name" value="HTH-TYPE TRANSCRIPTIONAL REGULATOR RUTR"/>
    <property type="match status" value="1"/>
</dbReference>
<evidence type="ECO:0000256" key="1">
    <source>
        <dbReference type="ARBA" id="ARBA00023015"/>
    </source>
</evidence>
<sequence length="244" mass="26967">MAGSAGPARPAGPLYCRPPAGCIHTVTISPELSNWVNLDYDSLPANQIRLLDAAAKAFTIYGFAAASIDVIADQIGATKGSVYYYYRSKTDLFFAVHKRAMVMNLKTQVPVVADESLNAQDKLYRMAYLHASLMMESLYYQRVTVQGVELHQSVSTTPMQREALAEVVAMRDVYEDLFRQVISQGTADGLFEDIDPSLAAKGILGSLNWITVWYRPRETEAPDFRERVASQLSSQVVFGVKGGR</sequence>
<dbReference type="Proteomes" id="UP000509782">
    <property type="component" value="Chromosome"/>
</dbReference>